<reference evidence="2" key="1">
    <citation type="submission" date="2023-05" db="EMBL/GenBank/DDBJ databases">
        <title>Genome and transcriptome analyses reveal genes involved in the formation of fine ridges on petal epidermal cells in Hibiscus trionum.</title>
        <authorList>
            <person name="Koshimizu S."/>
            <person name="Masuda S."/>
            <person name="Ishii T."/>
            <person name="Shirasu K."/>
            <person name="Hoshino A."/>
            <person name="Arita M."/>
        </authorList>
    </citation>
    <scope>NUCLEOTIDE SEQUENCE</scope>
    <source>
        <strain evidence="2">Hamamatsu line</strain>
    </source>
</reference>
<dbReference type="CDD" id="cd00195">
    <property type="entry name" value="UBCc_UEV"/>
    <property type="match status" value="1"/>
</dbReference>
<keyword evidence="3" id="KW-1185">Reference proteome</keyword>
<evidence type="ECO:0000259" key="1">
    <source>
        <dbReference type="PROSITE" id="PS50127"/>
    </source>
</evidence>
<name>A0A9W7MJM3_HIBTR</name>
<organism evidence="2 3">
    <name type="scientific">Hibiscus trionum</name>
    <name type="common">Flower of an hour</name>
    <dbReference type="NCBI Taxonomy" id="183268"/>
    <lineage>
        <taxon>Eukaryota</taxon>
        <taxon>Viridiplantae</taxon>
        <taxon>Streptophyta</taxon>
        <taxon>Embryophyta</taxon>
        <taxon>Tracheophyta</taxon>
        <taxon>Spermatophyta</taxon>
        <taxon>Magnoliopsida</taxon>
        <taxon>eudicotyledons</taxon>
        <taxon>Gunneridae</taxon>
        <taxon>Pentapetalae</taxon>
        <taxon>rosids</taxon>
        <taxon>malvids</taxon>
        <taxon>Malvales</taxon>
        <taxon>Malvaceae</taxon>
        <taxon>Malvoideae</taxon>
        <taxon>Hibiscus</taxon>
    </lineage>
</organism>
<dbReference type="SMART" id="SM00212">
    <property type="entry name" value="UBCc"/>
    <property type="match status" value="1"/>
</dbReference>
<dbReference type="PROSITE" id="PS50127">
    <property type="entry name" value="UBC_2"/>
    <property type="match status" value="1"/>
</dbReference>
<dbReference type="InterPro" id="IPR016135">
    <property type="entry name" value="UBQ-conjugating_enzyme/RWD"/>
</dbReference>
<dbReference type="Gene3D" id="3.10.110.10">
    <property type="entry name" value="Ubiquitin Conjugating Enzyme"/>
    <property type="match status" value="1"/>
</dbReference>
<protein>
    <submittedName>
        <fullName evidence="2">Ubiquitin conjugating enzyme 9</fullName>
    </submittedName>
</protein>
<comment type="caution">
    <text evidence="2">The sequence shown here is derived from an EMBL/GenBank/DDBJ whole genome shotgun (WGS) entry which is preliminary data.</text>
</comment>
<accession>A0A9W7MJM3</accession>
<dbReference type="Pfam" id="PF00179">
    <property type="entry name" value="UQ_con"/>
    <property type="match status" value="1"/>
</dbReference>
<evidence type="ECO:0000313" key="2">
    <source>
        <dbReference type="EMBL" id="GMJ04434.1"/>
    </source>
</evidence>
<dbReference type="SUPFAM" id="SSF54495">
    <property type="entry name" value="UBC-like"/>
    <property type="match status" value="1"/>
</dbReference>
<evidence type="ECO:0000313" key="3">
    <source>
        <dbReference type="Proteomes" id="UP001165190"/>
    </source>
</evidence>
<dbReference type="EMBL" id="BSYR01000039">
    <property type="protein sequence ID" value="GMJ04434.1"/>
    <property type="molecule type" value="Genomic_DNA"/>
</dbReference>
<dbReference type="AlphaFoldDB" id="A0A9W7MJM3"/>
<dbReference type="Proteomes" id="UP001165190">
    <property type="component" value="Unassembled WGS sequence"/>
</dbReference>
<dbReference type="PANTHER" id="PTHR24068">
    <property type="entry name" value="UBIQUITIN-CONJUGATING ENZYME E2"/>
    <property type="match status" value="1"/>
</dbReference>
<dbReference type="OrthoDB" id="9978460at2759"/>
<proteinExistence type="predicted"/>
<sequence length="111" mass="12447">MAEPAGSPYEGHEFDVSIIFPPQYPHSSLRIVVTFDSNLFHPNITESCAIRLAILHESWSPCITHVDVVKAILAFLCTPNADAPYLECEGVALIYKRNPQRFAKYARKIMG</sequence>
<dbReference type="InterPro" id="IPR000608">
    <property type="entry name" value="UBC"/>
</dbReference>
<feature type="domain" description="UBC core" evidence="1">
    <location>
        <begin position="1"/>
        <end position="111"/>
    </location>
</feature>
<gene>
    <name evidence="2" type="ORF">HRI_004112600</name>
</gene>